<dbReference type="RefSeq" id="WP_168447139.1">
    <property type="nucleotide sequence ID" value="NZ_JAAXOW010000002.1"/>
</dbReference>
<reference evidence="2 3" key="1">
    <citation type="submission" date="2020-04" db="EMBL/GenBank/DDBJ databases">
        <title>MicrobeNet Type strains.</title>
        <authorList>
            <person name="Nicholson A.C."/>
        </authorList>
    </citation>
    <scope>NUCLEOTIDE SEQUENCE [LARGE SCALE GENOMIC DNA]</scope>
    <source>
        <strain evidence="2 3">ATCC BAA-789</strain>
    </source>
</reference>
<dbReference type="Pfam" id="PF02645">
    <property type="entry name" value="DegV"/>
    <property type="match status" value="1"/>
</dbReference>
<dbReference type="Gene3D" id="3.30.1180.10">
    <property type="match status" value="1"/>
</dbReference>
<dbReference type="Proteomes" id="UP000774283">
    <property type="component" value="Unassembled WGS sequence"/>
</dbReference>
<keyword evidence="3" id="KW-1185">Reference proteome</keyword>
<dbReference type="AlphaFoldDB" id="A0A9X5FDU8"/>
<dbReference type="InterPro" id="IPR050270">
    <property type="entry name" value="DegV_domain_contain"/>
</dbReference>
<dbReference type="InterPro" id="IPR043168">
    <property type="entry name" value="DegV_C"/>
</dbReference>
<dbReference type="EMBL" id="JAAXOW010000002">
    <property type="protein sequence ID" value="NKX93052.1"/>
    <property type="molecule type" value="Genomic_DNA"/>
</dbReference>
<evidence type="ECO:0000313" key="2">
    <source>
        <dbReference type="EMBL" id="NKX93052.1"/>
    </source>
</evidence>
<dbReference type="PANTHER" id="PTHR33434">
    <property type="entry name" value="DEGV DOMAIN-CONTAINING PROTEIN DR_1986-RELATED"/>
    <property type="match status" value="1"/>
</dbReference>
<evidence type="ECO:0000256" key="1">
    <source>
        <dbReference type="ARBA" id="ARBA00023121"/>
    </source>
</evidence>
<name>A0A9X5FDU8_9MICO</name>
<evidence type="ECO:0000313" key="3">
    <source>
        <dbReference type="Proteomes" id="UP000774283"/>
    </source>
</evidence>
<dbReference type="PANTHER" id="PTHR33434:SF2">
    <property type="entry name" value="FATTY ACID-BINDING PROTEIN TM_1468"/>
    <property type="match status" value="1"/>
</dbReference>
<comment type="caution">
    <text evidence="2">The sequence shown here is derived from an EMBL/GenBank/DDBJ whole genome shotgun (WGS) entry which is preliminary data.</text>
</comment>
<dbReference type="PROSITE" id="PS51482">
    <property type="entry name" value="DEGV"/>
    <property type="match status" value="1"/>
</dbReference>
<dbReference type="InterPro" id="IPR003797">
    <property type="entry name" value="DegV"/>
</dbReference>
<dbReference type="NCBIfam" id="TIGR00762">
    <property type="entry name" value="DegV"/>
    <property type="match status" value="1"/>
</dbReference>
<accession>A0A9X5FDU8</accession>
<proteinExistence type="predicted"/>
<dbReference type="SUPFAM" id="SSF82549">
    <property type="entry name" value="DAK1/DegV-like"/>
    <property type="match status" value="1"/>
</dbReference>
<dbReference type="Gene3D" id="3.40.50.10170">
    <property type="match status" value="1"/>
</dbReference>
<dbReference type="GO" id="GO:0008289">
    <property type="term" value="F:lipid binding"/>
    <property type="evidence" value="ECO:0007669"/>
    <property type="project" value="UniProtKB-KW"/>
</dbReference>
<keyword evidence="1" id="KW-0446">Lipid-binding</keyword>
<gene>
    <name evidence="2" type="ORF">HF995_07155</name>
</gene>
<sequence>MPHLSHAVRVVTDSTASLPAATLERLRMTVVPLHVHVGDTVYLEGVDLAPEQVAALVAGPERVTTSQPTPAMFAEAYARLASEGAQEIVSVHLSGELSGTVGAAALGAREVGVPVHVVDSRTVAGALGTAAEVAARAAAGGATGEDVAERARRTAEASDATFLVDSLDYLRRGGRLSRTASAIGGMLAMKPLLTVVDGRVEVLAKVRTRAAAIERLAEIARGQVRGCSSPVVTVHHLDSPHDAGELAVELTGATGVAARVTPVGAVLGAHVGPGLLAVVVADADPRG</sequence>
<organism evidence="2 3">
    <name type="scientific">Sanguibacter hominis ATCC BAA-789</name>
    <dbReference type="NCBI Taxonomy" id="1312740"/>
    <lineage>
        <taxon>Bacteria</taxon>
        <taxon>Bacillati</taxon>
        <taxon>Actinomycetota</taxon>
        <taxon>Actinomycetes</taxon>
        <taxon>Micrococcales</taxon>
        <taxon>Sanguibacteraceae</taxon>
        <taxon>Sanguibacter</taxon>
    </lineage>
</organism>
<protein>
    <submittedName>
        <fullName evidence="2">DegV family protein</fullName>
    </submittedName>
</protein>